<proteinExistence type="predicted"/>
<reference evidence="2 3" key="1">
    <citation type="submission" date="2022-10" db="EMBL/GenBank/DDBJ databases">
        <title>Defluviimonas sp. CAU 1641 isolated from mud.</title>
        <authorList>
            <person name="Kim W."/>
        </authorList>
    </citation>
    <scope>NUCLEOTIDE SEQUENCE [LARGE SCALE GENOMIC DNA]</scope>
    <source>
        <strain evidence="2 3">CAU 1641</strain>
    </source>
</reference>
<dbReference type="EMBL" id="JAPDOG010000001">
    <property type="protein sequence ID" value="MCW3780336.1"/>
    <property type="molecule type" value="Genomic_DNA"/>
</dbReference>
<organism evidence="2 3">
    <name type="scientific">Defluviimonas salinarum</name>
    <dbReference type="NCBI Taxonomy" id="2992147"/>
    <lineage>
        <taxon>Bacteria</taxon>
        <taxon>Pseudomonadati</taxon>
        <taxon>Pseudomonadota</taxon>
        <taxon>Alphaproteobacteria</taxon>
        <taxon>Rhodobacterales</taxon>
        <taxon>Paracoccaceae</taxon>
        <taxon>Albidovulum</taxon>
    </lineage>
</organism>
<gene>
    <name evidence="2" type="ORF">OM960_01900</name>
</gene>
<comment type="caution">
    <text evidence="2">The sequence shown here is derived from an EMBL/GenBank/DDBJ whole genome shotgun (WGS) entry which is preliminary data.</text>
</comment>
<feature type="region of interest" description="Disordered" evidence="1">
    <location>
        <begin position="178"/>
        <end position="197"/>
    </location>
</feature>
<evidence type="ECO:0000313" key="3">
    <source>
        <dbReference type="Proteomes" id="UP001207582"/>
    </source>
</evidence>
<accession>A0ABT3IY89</accession>
<sequence>MATTDYTDVSSPCPCGQGTITVTQASPDHPWVKASQITYSAEIDCEVCRQVYSVQHDYGAFPHLVRKADLQAFQAARQKRQTAEREIEASREAGDLRGRIAARVDAESSMAAKHRQLQGLGLAYESLGTYRKRPYSGADAAKRAGGNSLARIGCIDELGAGDLDFFREAKEKLEHLEAEERRLKPQPVKTGARWLQK</sequence>
<name>A0ABT3IY89_9RHOB</name>
<protein>
    <submittedName>
        <fullName evidence="2">Uncharacterized protein</fullName>
    </submittedName>
</protein>
<evidence type="ECO:0000313" key="2">
    <source>
        <dbReference type="EMBL" id="MCW3780336.1"/>
    </source>
</evidence>
<evidence type="ECO:0000256" key="1">
    <source>
        <dbReference type="SAM" id="MobiDB-lite"/>
    </source>
</evidence>
<keyword evidence="3" id="KW-1185">Reference proteome</keyword>
<dbReference type="Proteomes" id="UP001207582">
    <property type="component" value="Unassembled WGS sequence"/>
</dbReference>